<feature type="transmembrane region" description="Helical" evidence="2">
    <location>
        <begin position="147"/>
        <end position="170"/>
    </location>
</feature>
<dbReference type="InterPro" id="IPR017850">
    <property type="entry name" value="Alkaline_phosphatase_core_sf"/>
</dbReference>
<comment type="caution">
    <text evidence="4">The sequence shown here is derived from an EMBL/GenBank/DDBJ whole genome shotgun (WGS) entry which is preliminary data.</text>
</comment>
<sequence>MKTSSRPDQPIKALLQLVAVGLGITTISLLWVVSPLVAPDHNPIYHWSGPASTLFVPVILDFLGGWLLLTLLLLFAQRSRRFQLYLWTSIPLLLPWIMLKNIAIICGIGLPYWASWLLLAASLIAIFLLLTRWRRILQTYFERVRRLVITMSCFGAIIGILVLGQLFWFARQARGLNRCTVAHHLHHAAINGTPRTRIVWILLDELSYQQVYEQRFPNLKLPAFDQLAAQSTIFTHVIPAEIKTEKVLPSLITGQPVDSIRSSASGQLSMHSPSGSWRNFDQHQTIFQDALDAGYSTGIVGWFNPYCRILPGVLDSCFWVFSEQLNNHMNSRFSAQKNMMAPFRRLNKEQDGFHIEDFRELSQAADSMLRDSSLDFILLHMPVPHPLGIYNRETGHFSTDHRSYIDNLALADRYLAHVRELLEQNGEWDNSAIIVMGDHSWRTQLLWLPSEGWTPEDQLASHGGQFDDRPAYIVKLPHQVKPARIDASFEALKTRQLLNEIMKNKIISVENLSEWTR</sequence>
<feature type="domain" description="Sulfatase N-terminal" evidence="3">
    <location>
        <begin position="198"/>
        <end position="443"/>
    </location>
</feature>
<keyword evidence="2" id="KW-0812">Transmembrane</keyword>
<name>A0A7Y9TMC9_9BACT</name>
<dbReference type="PANTHER" id="PTHR42693">
    <property type="entry name" value="ARYLSULFATASE FAMILY MEMBER"/>
    <property type="match status" value="1"/>
</dbReference>
<keyword evidence="2" id="KW-1133">Transmembrane helix</keyword>
<comment type="similarity">
    <text evidence="1">Belongs to the sulfatase family.</text>
</comment>
<dbReference type="Pfam" id="PF00884">
    <property type="entry name" value="Sulfatase"/>
    <property type="match status" value="1"/>
</dbReference>
<evidence type="ECO:0000259" key="3">
    <source>
        <dbReference type="Pfam" id="PF00884"/>
    </source>
</evidence>
<dbReference type="RefSeq" id="WP_246302131.1">
    <property type="nucleotide sequence ID" value="NZ_JACCCW010000002.1"/>
</dbReference>
<dbReference type="GO" id="GO:0004065">
    <property type="term" value="F:arylsulfatase activity"/>
    <property type="evidence" value="ECO:0007669"/>
    <property type="project" value="TreeGrafter"/>
</dbReference>
<proteinExistence type="inferred from homology"/>
<feature type="transmembrane region" description="Helical" evidence="2">
    <location>
        <begin position="54"/>
        <end position="75"/>
    </location>
</feature>
<dbReference type="InterPro" id="IPR050738">
    <property type="entry name" value="Sulfatase"/>
</dbReference>
<dbReference type="EMBL" id="JACCCW010000002">
    <property type="protein sequence ID" value="NYF80997.1"/>
    <property type="molecule type" value="Genomic_DNA"/>
</dbReference>
<dbReference type="SUPFAM" id="SSF53649">
    <property type="entry name" value="Alkaline phosphatase-like"/>
    <property type="match status" value="1"/>
</dbReference>
<feature type="transmembrane region" description="Helical" evidence="2">
    <location>
        <begin position="116"/>
        <end position="135"/>
    </location>
</feature>
<dbReference type="PANTHER" id="PTHR42693:SF33">
    <property type="entry name" value="ARYLSULFATASE"/>
    <property type="match status" value="1"/>
</dbReference>
<evidence type="ECO:0000313" key="4">
    <source>
        <dbReference type="EMBL" id="NYF80997.1"/>
    </source>
</evidence>
<accession>A0A7Y9TMC9</accession>
<feature type="transmembrane region" description="Helical" evidence="2">
    <location>
        <begin position="84"/>
        <end position="110"/>
    </location>
</feature>
<dbReference type="InterPro" id="IPR000917">
    <property type="entry name" value="Sulfatase_N"/>
</dbReference>
<protein>
    <recommendedName>
        <fullName evidence="3">Sulfatase N-terminal domain-containing protein</fullName>
    </recommendedName>
</protein>
<keyword evidence="2" id="KW-0472">Membrane</keyword>
<dbReference type="Proteomes" id="UP000589520">
    <property type="component" value="Unassembled WGS sequence"/>
</dbReference>
<evidence type="ECO:0000313" key="5">
    <source>
        <dbReference type="Proteomes" id="UP000589520"/>
    </source>
</evidence>
<evidence type="ECO:0000256" key="1">
    <source>
        <dbReference type="ARBA" id="ARBA00008779"/>
    </source>
</evidence>
<reference evidence="4 5" key="1">
    <citation type="submission" date="2020-07" db="EMBL/GenBank/DDBJ databases">
        <title>Genomic Encyclopedia of Type Strains, Phase IV (KMG-V): Genome sequencing to study the core and pangenomes of soil and plant-associated prokaryotes.</title>
        <authorList>
            <person name="Whitman W."/>
        </authorList>
    </citation>
    <scope>NUCLEOTIDE SEQUENCE [LARGE SCALE GENOMIC DNA]</scope>
    <source>
        <strain evidence="4 5">X4EP2</strain>
    </source>
</reference>
<feature type="transmembrane region" description="Helical" evidence="2">
    <location>
        <begin position="12"/>
        <end position="34"/>
    </location>
</feature>
<evidence type="ECO:0000256" key="2">
    <source>
        <dbReference type="SAM" id="Phobius"/>
    </source>
</evidence>
<organism evidence="4 5">
    <name type="scientific">Granulicella arctica</name>
    <dbReference type="NCBI Taxonomy" id="940613"/>
    <lineage>
        <taxon>Bacteria</taxon>
        <taxon>Pseudomonadati</taxon>
        <taxon>Acidobacteriota</taxon>
        <taxon>Terriglobia</taxon>
        <taxon>Terriglobales</taxon>
        <taxon>Acidobacteriaceae</taxon>
        <taxon>Granulicella</taxon>
    </lineage>
</organism>
<dbReference type="Gene3D" id="3.40.720.10">
    <property type="entry name" value="Alkaline Phosphatase, subunit A"/>
    <property type="match status" value="1"/>
</dbReference>
<dbReference type="AlphaFoldDB" id="A0A7Y9TMC9"/>
<keyword evidence="5" id="KW-1185">Reference proteome</keyword>
<gene>
    <name evidence="4" type="ORF">HDF17_003317</name>
</gene>